<organism evidence="2 3">
    <name type="scientific">Benzoatithermus flavus</name>
    <dbReference type="NCBI Taxonomy" id="3108223"/>
    <lineage>
        <taxon>Bacteria</taxon>
        <taxon>Pseudomonadati</taxon>
        <taxon>Pseudomonadota</taxon>
        <taxon>Alphaproteobacteria</taxon>
        <taxon>Geminicoccales</taxon>
        <taxon>Geminicoccaceae</taxon>
        <taxon>Benzoatithermus</taxon>
    </lineage>
</organism>
<name>A0ABU8XY11_9PROT</name>
<accession>A0ABU8XY11</accession>
<dbReference type="Proteomes" id="UP001375743">
    <property type="component" value="Unassembled WGS sequence"/>
</dbReference>
<feature type="compositionally biased region" description="Basic and acidic residues" evidence="1">
    <location>
        <begin position="1"/>
        <end position="20"/>
    </location>
</feature>
<dbReference type="EMBL" id="JBBLZC010000044">
    <property type="protein sequence ID" value="MEK0086105.1"/>
    <property type="molecule type" value="Genomic_DNA"/>
</dbReference>
<feature type="region of interest" description="Disordered" evidence="1">
    <location>
        <begin position="1"/>
        <end position="73"/>
    </location>
</feature>
<sequence>MAEDSERRSGTDKAAKEKMAKGMSEAGKAEIGKAGDKDVSHGGQPGTHDMIEGMSEAGRHPTTPEDEKRTGSR</sequence>
<gene>
    <name evidence="2" type="ORF">U1T56_23350</name>
</gene>
<dbReference type="RefSeq" id="WP_418161949.1">
    <property type="nucleotide sequence ID" value="NZ_JBBLZC010000044.1"/>
</dbReference>
<feature type="compositionally biased region" description="Basic and acidic residues" evidence="1">
    <location>
        <begin position="57"/>
        <end position="73"/>
    </location>
</feature>
<proteinExistence type="predicted"/>
<evidence type="ECO:0000313" key="2">
    <source>
        <dbReference type="EMBL" id="MEK0086105.1"/>
    </source>
</evidence>
<feature type="compositionally biased region" description="Basic and acidic residues" evidence="1">
    <location>
        <begin position="27"/>
        <end position="40"/>
    </location>
</feature>
<comment type="caution">
    <text evidence="2">The sequence shown here is derived from an EMBL/GenBank/DDBJ whole genome shotgun (WGS) entry which is preliminary data.</text>
</comment>
<keyword evidence="3" id="KW-1185">Reference proteome</keyword>
<protein>
    <submittedName>
        <fullName evidence="2">Uncharacterized protein</fullName>
    </submittedName>
</protein>
<reference evidence="2 3" key="1">
    <citation type="submission" date="2024-01" db="EMBL/GenBank/DDBJ databases">
        <title>Multi-omics insights into the function and evolution of sodium benzoate biodegradation pathways in Benzoatithermus flavus gen. nov., sp. nov. from hot spring.</title>
        <authorList>
            <person name="Hu C.-J."/>
            <person name="Li W.-J."/>
        </authorList>
    </citation>
    <scope>NUCLEOTIDE SEQUENCE [LARGE SCALE GENOMIC DNA]</scope>
    <source>
        <strain evidence="2 3">SYSU G07066</strain>
    </source>
</reference>
<evidence type="ECO:0000313" key="3">
    <source>
        <dbReference type="Proteomes" id="UP001375743"/>
    </source>
</evidence>
<evidence type="ECO:0000256" key="1">
    <source>
        <dbReference type="SAM" id="MobiDB-lite"/>
    </source>
</evidence>